<reference evidence="2" key="1">
    <citation type="journal article" date="2013" name="Nat. Commun.">
        <title>Whole-genome sequencing of Oryza brachyantha reveals mechanisms underlying Oryza genome evolution.</title>
        <authorList>
            <person name="Chen J."/>
            <person name="Huang Q."/>
            <person name="Gao D."/>
            <person name="Wang J."/>
            <person name="Lang Y."/>
            <person name="Liu T."/>
            <person name="Li B."/>
            <person name="Bai Z."/>
            <person name="Luis Goicoechea J."/>
            <person name="Liang C."/>
            <person name="Chen C."/>
            <person name="Zhang W."/>
            <person name="Sun S."/>
            <person name="Liao Y."/>
            <person name="Zhang X."/>
            <person name="Yang L."/>
            <person name="Song C."/>
            <person name="Wang M."/>
            <person name="Shi J."/>
            <person name="Liu G."/>
            <person name="Liu J."/>
            <person name="Zhou H."/>
            <person name="Zhou W."/>
            <person name="Yu Q."/>
            <person name="An N."/>
            <person name="Chen Y."/>
            <person name="Cai Q."/>
            <person name="Wang B."/>
            <person name="Liu B."/>
            <person name="Min J."/>
            <person name="Huang Y."/>
            <person name="Wu H."/>
            <person name="Li Z."/>
            <person name="Zhang Y."/>
            <person name="Yin Y."/>
            <person name="Song W."/>
            <person name="Jiang J."/>
            <person name="Jackson S.A."/>
            <person name="Wing R.A."/>
            <person name="Wang J."/>
            <person name="Chen M."/>
        </authorList>
    </citation>
    <scope>NUCLEOTIDE SEQUENCE [LARGE SCALE GENOMIC DNA]</scope>
    <source>
        <strain evidence="2">cv. IRGC 101232</strain>
    </source>
</reference>
<sequence length="86" mass="9458">MFFVSSSLQICVDRVGFCSLTAGGVPPMFIIDGGWQSVDTDARGSGPHMSVSEGRGIVGNKKIHWPVRGSSFFGIQYDMFKIWQEL</sequence>
<protein>
    <submittedName>
        <fullName evidence="2">Uncharacterized protein</fullName>
    </submittedName>
</protein>
<dbReference type="HOGENOM" id="CLU_2501534_0_0_1"/>
<proteinExistence type="predicted"/>
<evidence type="ECO:0000313" key="3">
    <source>
        <dbReference type="Proteomes" id="UP000006038"/>
    </source>
</evidence>
<keyword evidence="3" id="KW-1185">Reference proteome</keyword>
<name>J3LU64_ORYBR</name>
<evidence type="ECO:0000313" key="2">
    <source>
        <dbReference type="EnsemblPlants" id="OB03G45900.1"/>
    </source>
</evidence>
<dbReference type="Gramene" id="OB03G45900.1">
    <property type="protein sequence ID" value="OB03G45900.1"/>
    <property type="gene ID" value="OB03G45900"/>
</dbReference>
<dbReference type="Proteomes" id="UP000006038">
    <property type="component" value="Chromosome 3"/>
</dbReference>
<dbReference type="Pfam" id="PF05691">
    <property type="entry name" value="Raffinose_syn"/>
    <property type="match status" value="1"/>
</dbReference>
<dbReference type="EnsemblPlants" id="OB03G45900.1">
    <property type="protein sequence ID" value="OB03G45900.1"/>
    <property type="gene ID" value="OB03G45900"/>
</dbReference>
<reference evidence="2" key="2">
    <citation type="submission" date="2013-04" db="UniProtKB">
        <authorList>
            <consortium name="EnsemblPlants"/>
        </authorList>
    </citation>
    <scope>IDENTIFICATION</scope>
</reference>
<keyword evidence="1" id="KW-0119">Carbohydrate metabolism</keyword>
<evidence type="ECO:0000256" key="1">
    <source>
        <dbReference type="ARBA" id="ARBA00023277"/>
    </source>
</evidence>
<dbReference type="AlphaFoldDB" id="J3LU64"/>
<organism evidence="2">
    <name type="scientific">Oryza brachyantha</name>
    <name type="common">malo sina</name>
    <dbReference type="NCBI Taxonomy" id="4533"/>
    <lineage>
        <taxon>Eukaryota</taxon>
        <taxon>Viridiplantae</taxon>
        <taxon>Streptophyta</taxon>
        <taxon>Embryophyta</taxon>
        <taxon>Tracheophyta</taxon>
        <taxon>Spermatophyta</taxon>
        <taxon>Magnoliopsida</taxon>
        <taxon>Liliopsida</taxon>
        <taxon>Poales</taxon>
        <taxon>Poaceae</taxon>
        <taxon>BOP clade</taxon>
        <taxon>Oryzoideae</taxon>
        <taxon>Oryzeae</taxon>
        <taxon>Oryzinae</taxon>
        <taxon>Oryza</taxon>
    </lineage>
</organism>
<dbReference type="InterPro" id="IPR008811">
    <property type="entry name" value="Glycosyl_hydrolases_36"/>
</dbReference>
<accession>J3LU64</accession>